<evidence type="ECO:0000256" key="1">
    <source>
        <dbReference type="ARBA" id="ARBA00008520"/>
    </source>
</evidence>
<comment type="similarity">
    <text evidence="1">Belongs to the bacterial solute-binding protein 1 family.</text>
</comment>
<dbReference type="PANTHER" id="PTHR30061">
    <property type="entry name" value="MALTOSE-BINDING PERIPLASMIC PROTEIN"/>
    <property type="match status" value="1"/>
</dbReference>
<dbReference type="AlphaFoldDB" id="A0A9W6HM03"/>
<organism evidence="4 5">
    <name type="scientific">Microbacterium dextranolyticum</name>
    <dbReference type="NCBI Taxonomy" id="36806"/>
    <lineage>
        <taxon>Bacteria</taxon>
        <taxon>Bacillati</taxon>
        <taxon>Actinomycetota</taxon>
        <taxon>Actinomycetes</taxon>
        <taxon>Micrococcales</taxon>
        <taxon>Microbacteriaceae</taxon>
        <taxon>Microbacterium</taxon>
    </lineage>
</organism>
<reference evidence="4" key="1">
    <citation type="journal article" date="2014" name="Int. J. Syst. Evol. Microbiol.">
        <title>Complete genome sequence of Corynebacterium casei LMG S-19264T (=DSM 44701T), isolated from a smear-ripened cheese.</title>
        <authorList>
            <consortium name="US DOE Joint Genome Institute (JGI-PGF)"/>
            <person name="Walter F."/>
            <person name="Albersmeier A."/>
            <person name="Kalinowski J."/>
            <person name="Ruckert C."/>
        </authorList>
    </citation>
    <scope>NUCLEOTIDE SEQUENCE</scope>
    <source>
        <strain evidence="4">VKM Ac-1940</strain>
    </source>
</reference>
<dbReference type="InterPro" id="IPR006059">
    <property type="entry name" value="SBP"/>
</dbReference>
<dbReference type="PANTHER" id="PTHR30061:SF50">
    <property type="entry name" value="MALTOSE_MALTODEXTRIN-BINDING PERIPLASMIC PROTEIN"/>
    <property type="match status" value="1"/>
</dbReference>
<dbReference type="GO" id="GO:0055052">
    <property type="term" value="C:ATP-binding cassette (ABC) transporter complex, substrate-binding subunit-containing"/>
    <property type="evidence" value="ECO:0007669"/>
    <property type="project" value="TreeGrafter"/>
</dbReference>
<reference evidence="4" key="2">
    <citation type="submission" date="2023-01" db="EMBL/GenBank/DDBJ databases">
        <authorList>
            <person name="Sun Q."/>
            <person name="Evtushenko L."/>
        </authorList>
    </citation>
    <scope>NUCLEOTIDE SEQUENCE</scope>
    <source>
        <strain evidence="4">VKM Ac-1940</strain>
    </source>
</reference>
<proteinExistence type="inferred from homology"/>
<evidence type="ECO:0000256" key="3">
    <source>
        <dbReference type="ARBA" id="ARBA00022729"/>
    </source>
</evidence>
<gene>
    <name evidence="4" type="ORF">GCM10017591_12480</name>
</gene>
<sequence>MTDSLSFYKELYDKGLATPLDLALDPTIGSRVSTELIPQGKIAMAIDGSWLPGGWMTGEHAWPAWQQTMGLAKMPTQTGAEPGATSMSGGWTLAVGSQTKHPKTAFDFISMALNKENTLKYDTENSQIAVRDDVATSQDYLGYNPTFKFFVDLVKVTHFRPATPDYSQISSALQQATESVITGDASPQQAAKTYDDALTKIVGAQKVKQGD</sequence>
<evidence type="ECO:0008006" key="6">
    <source>
        <dbReference type="Google" id="ProtNLM"/>
    </source>
</evidence>
<dbReference type="SUPFAM" id="SSF53850">
    <property type="entry name" value="Periplasmic binding protein-like II"/>
    <property type="match status" value="1"/>
</dbReference>
<keyword evidence="3" id="KW-0732">Signal</keyword>
<protein>
    <recommendedName>
        <fullName evidence="6">Extracellular solute-binding protein</fullName>
    </recommendedName>
</protein>
<evidence type="ECO:0000313" key="4">
    <source>
        <dbReference type="EMBL" id="GLJ95186.1"/>
    </source>
</evidence>
<comment type="caution">
    <text evidence="4">The sequence shown here is derived from an EMBL/GenBank/DDBJ whole genome shotgun (WGS) entry which is preliminary data.</text>
</comment>
<dbReference type="Pfam" id="PF01547">
    <property type="entry name" value="SBP_bac_1"/>
    <property type="match status" value="1"/>
</dbReference>
<keyword evidence="5" id="KW-1185">Reference proteome</keyword>
<dbReference type="Proteomes" id="UP001142291">
    <property type="component" value="Unassembled WGS sequence"/>
</dbReference>
<dbReference type="GO" id="GO:0042956">
    <property type="term" value="P:maltodextrin transmembrane transport"/>
    <property type="evidence" value="ECO:0007669"/>
    <property type="project" value="TreeGrafter"/>
</dbReference>
<evidence type="ECO:0000313" key="5">
    <source>
        <dbReference type="Proteomes" id="UP001142291"/>
    </source>
</evidence>
<dbReference type="GO" id="GO:0015768">
    <property type="term" value="P:maltose transport"/>
    <property type="evidence" value="ECO:0007669"/>
    <property type="project" value="TreeGrafter"/>
</dbReference>
<dbReference type="EMBL" id="BSER01000008">
    <property type="protein sequence ID" value="GLJ95186.1"/>
    <property type="molecule type" value="Genomic_DNA"/>
</dbReference>
<accession>A0A9W6HM03</accession>
<name>A0A9W6HM03_9MICO</name>
<evidence type="ECO:0000256" key="2">
    <source>
        <dbReference type="ARBA" id="ARBA00022448"/>
    </source>
</evidence>
<keyword evidence="2" id="KW-0813">Transport</keyword>
<dbReference type="GO" id="GO:1901982">
    <property type="term" value="F:maltose binding"/>
    <property type="evidence" value="ECO:0007669"/>
    <property type="project" value="TreeGrafter"/>
</dbReference>
<dbReference type="Gene3D" id="3.40.190.10">
    <property type="entry name" value="Periplasmic binding protein-like II"/>
    <property type="match status" value="1"/>
</dbReference>